<evidence type="ECO:0000256" key="4">
    <source>
        <dbReference type="ARBA" id="ARBA00022801"/>
    </source>
</evidence>
<dbReference type="STRING" id="215243.A0A0D2BIK7"/>
<evidence type="ECO:0000313" key="7">
    <source>
        <dbReference type="Proteomes" id="UP000053342"/>
    </source>
</evidence>
<dbReference type="InterPro" id="IPR000126">
    <property type="entry name" value="V8_ser_AS"/>
</dbReference>
<dbReference type="GeneID" id="27362663"/>
<dbReference type="SUPFAM" id="SSF50494">
    <property type="entry name" value="Trypsin-like serine proteases"/>
    <property type="match status" value="1"/>
</dbReference>
<evidence type="ECO:0000313" key="6">
    <source>
        <dbReference type="EMBL" id="KIW37247.1"/>
    </source>
</evidence>
<dbReference type="RefSeq" id="XP_016257463.1">
    <property type="nucleotide sequence ID" value="XM_016412155.1"/>
</dbReference>
<dbReference type="PANTHER" id="PTHR15462:SF8">
    <property type="entry name" value="SERINE PROTEASE"/>
    <property type="match status" value="1"/>
</dbReference>
<evidence type="ECO:0000256" key="2">
    <source>
        <dbReference type="ARBA" id="ARBA00022670"/>
    </source>
</evidence>
<dbReference type="PANTHER" id="PTHR15462">
    <property type="entry name" value="SERINE PROTEASE"/>
    <property type="match status" value="1"/>
</dbReference>
<dbReference type="PROSITE" id="PS00134">
    <property type="entry name" value="TRYPSIN_HIS"/>
    <property type="match status" value="1"/>
</dbReference>
<evidence type="ECO:0008006" key="8">
    <source>
        <dbReference type="Google" id="ProtNLM"/>
    </source>
</evidence>
<sequence>MAIESTTNESLRMEESTVLRTTALVNSSNPTLVAAWDVGAPPSPEFAPDIRLRFNGAPETLGPDGDRRKKVEAANFAPGGKYRAVCKLQMGYSLSTSEYMGTGWLIADNLIVTAGHCAFGADVGYLKWMRVHIGYSGPESVGKPSHKVTYAVSVSMPAEYLKAETGVHDVSFIKLKDNFKEFGSGGKLVRYKDTPVFANLSLGVVGYPGDREFGAYMYEHWADVQIDLARSRGVLEYKVDTTGGQSGSPVFTSDLTAIGVHVRGGWPNSASSIGTLGNIFAEYLVAMKVHAGGNVLAGTKIVDNTMTPPAPNFQMISVTSLAQVEPASGAAPAAATAARSAVPNGVPTTETVGDDDVAQMSKLLLKILKGIVQKDESAIAAERAILAE</sequence>
<dbReference type="GO" id="GO:0006508">
    <property type="term" value="P:proteolysis"/>
    <property type="evidence" value="ECO:0007669"/>
    <property type="project" value="UniProtKB-KW"/>
</dbReference>
<gene>
    <name evidence="6" type="ORF">PV06_10589</name>
</gene>
<evidence type="ECO:0000256" key="1">
    <source>
        <dbReference type="ARBA" id="ARBA00007664"/>
    </source>
</evidence>
<accession>A0A0D2BIK7</accession>
<evidence type="ECO:0000256" key="3">
    <source>
        <dbReference type="ARBA" id="ARBA00022729"/>
    </source>
</evidence>
<dbReference type="InterPro" id="IPR043504">
    <property type="entry name" value="Peptidase_S1_PA_chymotrypsin"/>
</dbReference>
<dbReference type="Pfam" id="PF13365">
    <property type="entry name" value="Trypsin_2"/>
    <property type="match status" value="1"/>
</dbReference>
<dbReference type="InterPro" id="IPR018114">
    <property type="entry name" value="TRYPSIN_HIS"/>
</dbReference>
<proteinExistence type="inferred from homology"/>
<keyword evidence="3" id="KW-0732">Signal</keyword>
<name>A0A0D2BIK7_9EURO</name>
<dbReference type="HOGENOM" id="CLU_711805_0_0_1"/>
<organism evidence="6 7">
    <name type="scientific">Exophiala oligosperma</name>
    <dbReference type="NCBI Taxonomy" id="215243"/>
    <lineage>
        <taxon>Eukaryota</taxon>
        <taxon>Fungi</taxon>
        <taxon>Dikarya</taxon>
        <taxon>Ascomycota</taxon>
        <taxon>Pezizomycotina</taxon>
        <taxon>Eurotiomycetes</taxon>
        <taxon>Chaetothyriomycetidae</taxon>
        <taxon>Chaetothyriales</taxon>
        <taxon>Herpotrichiellaceae</taxon>
        <taxon>Exophiala</taxon>
    </lineage>
</organism>
<dbReference type="Proteomes" id="UP000053342">
    <property type="component" value="Unassembled WGS sequence"/>
</dbReference>
<dbReference type="OrthoDB" id="3693942at2759"/>
<keyword evidence="2" id="KW-0645">Protease</keyword>
<reference evidence="6 7" key="1">
    <citation type="submission" date="2015-01" db="EMBL/GenBank/DDBJ databases">
        <title>The Genome Sequence of Exophiala oligosperma CBS72588.</title>
        <authorList>
            <consortium name="The Broad Institute Genomics Platform"/>
            <person name="Cuomo C."/>
            <person name="de Hoog S."/>
            <person name="Gorbushina A."/>
            <person name="Stielow B."/>
            <person name="Teixiera M."/>
            <person name="Abouelleil A."/>
            <person name="Chapman S.B."/>
            <person name="Priest M."/>
            <person name="Young S.K."/>
            <person name="Wortman J."/>
            <person name="Nusbaum C."/>
            <person name="Birren B."/>
        </authorList>
    </citation>
    <scope>NUCLEOTIDE SEQUENCE [LARGE SCALE GENOMIC DNA]</scope>
    <source>
        <strain evidence="6 7">CBS 72588</strain>
    </source>
</reference>
<dbReference type="VEuPathDB" id="FungiDB:PV06_10589"/>
<dbReference type="GO" id="GO:0004252">
    <property type="term" value="F:serine-type endopeptidase activity"/>
    <property type="evidence" value="ECO:0007669"/>
    <property type="project" value="InterPro"/>
</dbReference>
<dbReference type="PROSITE" id="PS00673">
    <property type="entry name" value="V8_SER"/>
    <property type="match status" value="1"/>
</dbReference>
<protein>
    <recommendedName>
        <fullName evidence="8">Serine protease</fullName>
    </recommendedName>
</protein>
<evidence type="ECO:0000256" key="5">
    <source>
        <dbReference type="ARBA" id="ARBA00022825"/>
    </source>
</evidence>
<comment type="similarity">
    <text evidence="1">Belongs to the peptidase S1 family.</text>
</comment>
<dbReference type="AlphaFoldDB" id="A0A0D2BIK7"/>
<dbReference type="InterPro" id="IPR009003">
    <property type="entry name" value="Peptidase_S1_PA"/>
</dbReference>
<keyword evidence="5" id="KW-0720">Serine protease</keyword>
<keyword evidence="7" id="KW-1185">Reference proteome</keyword>
<dbReference type="EMBL" id="KN847345">
    <property type="protein sequence ID" value="KIW37247.1"/>
    <property type="molecule type" value="Genomic_DNA"/>
</dbReference>
<dbReference type="InterPro" id="IPR050966">
    <property type="entry name" value="Glutamyl_endopeptidase"/>
</dbReference>
<keyword evidence="4" id="KW-0378">Hydrolase</keyword>
<dbReference type="Gene3D" id="2.40.10.10">
    <property type="entry name" value="Trypsin-like serine proteases"/>
    <property type="match status" value="2"/>
</dbReference>